<keyword evidence="1" id="KW-0812">Transmembrane</keyword>
<organism evidence="2 3">
    <name type="scientific">Ornithinibacillus bavariensis</name>
    <dbReference type="NCBI Taxonomy" id="545502"/>
    <lineage>
        <taxon>Bacteria</taxon>
        <taxon>Bacillati</taxon>
        <taxon>Bacillota</taxon>
        <taxon>Bacilli</taxon>
        <taxon>Bacillales</taxon>
        <taxon>Bacillaceae</taxon>
        <taxon>Ornithinibacillus</taxon>
    </lineage>
</organism>
<dbReference type="Proteomes" id="UP000676917">
    <property type="component" value="Unassembled WGS sequence"/>
</dbReference>
<sequence length="199" mass="22960">MLKAILLDKRFLIVLLIINLLGTIYGYYWYRYQLAITPDIFLLFVPDSPTASLFFTIFLLFFIYNKHFPLVEALAIITLFKYGVWAVVMNLLTLLVNGSLSPEGYMLMASHGAMAIQGLLYAPYYKIKVIHIVIAAIWTLHNDVIDYVFGMMPLYKSLTEYMDKIGYFTFWLSIISILIAYKLTKDDKKIGSQSYMKAP</sequence>
<keyword evidence="1" id="KW-1133">Transmembrane helix</keyword>
<proteinExistence type="predicted"/>
<dbReference type="RefSeq" id="WP_212921909.1">
    <property type="nucleotide sequence ID" value="NZ_BORP01000007.1"/>
</dbReference>
<feature type="transmembrane region" description="Helical" evidence="1">
    <location>
        <begin position="70"/>
        <end position="92"/>
    </location>
</feature>
<feature type="transmembrane region" description="Helical" evidence="1">
    <location>
        <begin position="42"/>
        <end position="63"/>
    </location>
</feature>
<feature type="transmembrane region" description="Helical" evidence="1">
    <location>
        <begin position="104"/>
        <end position="122"/>
    </location>
</feature>
<feature type="transmembrane region" description="Helical" evidence="1">
    <location>
        <begin position="165"/>
        <end position="184"/>
    </location>
</feature>
<dbReference type="AlphaFoldDB" id="A0A919XDD5"/>
<dbReference type="PANTHER" id="PTHR40042:SF1">
    <property type="entry name" value="DUF1405 DOMAIN-CONTAINING PROTEIN"/>
    <property type="match status" value="1"/>
</dbReference>
<accession>A0A919XDD5</accession>
<feature type="transmembrane region" description="Helical" evidence="1">
    <location>
        <begin position="129"/>
        <end position="145"/>
    </location>
</feature>
<comment type="caution">
    <text evidence="2">The sequence shown here is derived from an EMBL/GenBank/DDBJ whole genome shotgun (WGS) entry which is preliminary data.</text>
</comment>
<dbReference type="EMBL" id="BORP01000007">
    <property type="protein sequence ID" value="GIO28443.1"/>
    <property type="molecule type" value="Genomic_DNA"/>
</dbReference>
<evidence type="ECO:0000256" key="1">
    <source>
        <dbReference type="SAM" id="Phobius"/>
    </source>
</evidence>
<dbReference type="InterPro" id="IPR009845">
    <property type="entry name" value="DUF1405"/>
</dbReference>
<evidence type="ECO:0000313" key="3">
    <source>
        <dbReference type="Proteomes" id="UP000676917"/>
    </source>
</evidence>
<name>A0A919XDD5_9BACI</name>
<dbReference type="PANTHER" id="PTHR40042">
    <property type="entry name" value="HYPOTHETICAL MEMBRANE SPANNING PROTEIN"/>
    <property type="match status" value="1"/>
</dbReference>
<reference evidence="2" key="1">
    <citation type="submission" date="2021-03" db="EMBL/GenBank/DDBJ databases">
        <title>Antimicrobial resistance genes in bacteria isolated from Japanese honey, and their potential for conferring macrolide and lincosamide resistance in the American foulbrood pathogen Paenibacillus larvae.</title>
        <authorList>
            <person name="Okamoto M."/>
            <person name="Kumagai M."/>
            <person name="Kanamori H."/>
            <person name="Takamatsu D."/>
        </authorList>
    </citation>
    <scope>NUCLEOTIDE SEQUENCE</scope>
    <source>
        <strain evidence="2">J43TS3</strain>
    </source>
</reference>
<dbReference type="Pfam" id="PF07187">
    <property type="entry name" value="DUF1405"/>
    <property type="match status" value="1"/>
</dbReference>
<keyword evidence="1" id="KW-0472">Membrane</keyword>
<gene>
    <name evidence="2" type="primary">ypjA</name>
    <name evidence="2" type="ORF">J43TS3_30540</name>
</gene>
<feature type="transmembrane region" description="Helical" evidence="1">
    <location>
        <begin position="12"/>
        <end position="30"/>
    </location>
</feature>
<evidence type="ECO:0008006" key="4">
    <source>
        <dbReference type="Google" id="ProtNLM"/>
    </source>
</evidence>
<keyword evidence="3" id="KW-1185">Reference proteome</keyword>
<evidence type="ECO:0000313" key="2">
    <source>
        <dbReference type="EMBL" id="GIO28443.1"/>
    </source>
</evidence>
<protein>
    <recommendedName>
        <fullName evidence="4">DUF1405 domain-containing protein</fullName>
    </recommendedName>
</protein>